<proteinExistence type="predicted"/>
<evidence type="ECO:0000313" key="2">
    <source>
        <dbReference type="Proteomes" id="UP000193144"/>
    </source>
</evidence>
<accession>A0A1Y1ZZ81</accession>
<keyword evidence="2" id="KW-1185">Reference proteome</keyword>
<dbReference type="Proteomes" id="UP000193144">
    <property type="component" value="Unassembled WGS sequence"/>
</dbReference>
<gene>
    <name evidence="1" type="ORF">BCR34DRAFT_198939</name>
</gene>
<comment type="caution">
    <text evidence="1">The sequence shown here is derived from an EMBL/GenBank/DDBJ whole genome shotgun (WGS) entry which is preliminary data.</text>
</comment>
<name>A0A1Y1ZZ81_9PLEO</name>
<organism evidence="1 2">
    <name type="scientific">Clohesyomyces aquaticus</name>
    <dbReference type="NCBI Taxonomy" id="1231657"/>
    <lineage>
        <taxon>Eukaryota</taxon>
        <taxon>Fungi</taxon>
        <taxon>Dikarya</taxon>
        <taxon>Ascomycota</taxon>
        <taxon>Pezizomycotina</taxon>
        <taxon>Dothideomycetes</taxon>
        <taxon>Pleosporomycetidae</taxon>
        <taxon>Pleosporales</taxon>
        <taxon>Lindgomycetaceae</taxon>
        <taxon>Clohesyomyces</taxon>
    </lineage>
</organism>
<dbReference type="EMBL" id="MCFA01000028">
    <property type="protein sequence ID" value="ORY15075.1"/>
    <property type="molecule type" value="Genomic_DNA"/>
</dbReference>
<protein>
    <submittedName>
        <fullName evidence="1">Uncharacterized protein</fullName>
    </submittedName>
</protein>
<dbReference type="AlphaFoldDB" id="A0A1Y1ZZ81"/>
<evidence type="ECO:0000313" key="1">
    <source>
        <dbReference type="EMBL" id="ORY15075.1"/>
    </source>
</evidence>
<reference evidence="1 2" key="1">
    <citation type="submission" date="2016-07" db="EMBL/GenBank/DDBJ databases">
        <title>Pervasive Adenine N6-methylation of Active Genes in Fungi.</title>
        <authorList>
            <consortium name="DOE Joint Genome Institute"/>
            <person name="Mondo S.J."/>
            <person name="Dannebaum R.O."/>
            <person name="Kuo R.C."/>
            <person name="Labutti K."/>
            <person name="Haridas S."/>
            <person name="Kuo A."/>
            <person name="Salamov A."/>
            <person name="Ahrendt S.R."/>
            <person name="Lipzen A."/>
            <person name="Sullivan W."/>
            <person name="Andreopoulos W.B."/>
            <person name="Clum A."/>
            <person name="Lindquist E."/>
            <person name="Daum C."/>
            <person name="Ramamoorthy G.K."/>
            <person name="Gryganskyi A."/>
            <person name="Culley D."/>
            <person name="Magnuson J.K."/>
            <person name="James T.Y."/>
            <person name="O'Malley M.A."/>
            <person name="Stajich J.E."/>
            <person name="Spatafora J.W."/>
            <person name="Visel A."/>
            <person name="Grigoriev I.V."/>
        </authorList>
    </citation>
    <scope>NUCLEOTIDE SEQUENCE [LARGE SCALE GENOMIC DNA]</scope>
    <source>
        <strain evidence="1 2">CBS 115471</strain>
    </source>
</reference>
<sequence length="211" mass="23944">MLVLATGIDGPLPIAFAQELFSGFCKALFALDTRTPQLVARNWNLSDRFRKASWSQIIKTFGKYGLGSQDGSVACIVPAIMAPRGETLEKASMNFAVEKSYEHVDSGNFEEAVEHWKWALDMTFMDGSRLYRSIFYRIGHFYRAAFEHSTSTSLGWKGREHIIDWAIGGTCELIYSCLVSPNRFDHEIRGFTTRLARILLPICKEYIQAQE</sequence>